<feature type="domain" description="Glycosyltransferase subfamily 4-like N-terminal" evidence="2">
    <location>
        <begin position="74"/>
        <end position="194"/>
    </location>
</feature>
<dbReference type="Pfam" id="PF13439">
    <property type="entry name" value="Glyco_transf_4"/>
    <property type="match status" value="1"/>
</dbReference>
<evidence type="ECO:0000259" key="1">
    <source>
        <dbReference type="Pfam" id="PF00534"/>
    </source>
</evidence>
<keyword evidence="4" id="KW-1185">Reference proteome</keyword>
<dbReference type="Gene3D" id="3.40.50.2000">
    <property type="entry name" value="Glycogen Phosphorylase B"/>
    <property type="match status" value="2"/>
</dbReference>
<dbReference type="Pfam" id="PF00534">
    <property type="entry name" value="Glycos_transf_1"/>
    <property type="match status" value="1"/>
</dbReference>
<evidence type="ECO:0000259" key="2">
    <source>
        <dbReference type="Pfam" id="PF13439"/>
    </source>
</evidence>
<proteinExistence type="predicted"/>
<dbReference type="InterPro" id="IPR001296">
    <property type="entry name" value="Glyco_trans_1"/>
</dbReference>
<organism evidence="3 4">
    <name type="scientific">Candidatus Methylobacter favarea</name>
    <dbReference type="NCBI Taxonomy" id="2707345"/>
    <lineage>
        <taxon>Bacteria</taxon>
        <taxon>Pseudomonadati</taxon>
        <taxon>Pseudomonadota</taxon>
        <taxon>Gammaproteobacteria</taxon>
        <taxon>Methylococcales</taxon>
        <taxon>Methylococcaceae</taxon>
        <taxon>Methylobacter</taxon>
    </lineage>
</organism>
<dbReference type="InterPro" id="IPR028098">
    <property type="entry name" value="Glyco_trans_4-like_N"/>
</dbReference>
<evidence type="ECO:0000313" key="3">
    <source>
        <dbReference type="EMBL" id="CAA9889568.1"/>
    </source>
</evidence>
<feature type="domain" description="Glycosyl transferase family 1" evidence="1">
    <location>
        <begin position="205"/>
        <end position="365"/>
    </location>
</feature>
<protein>
    <submittedName>
        <fullName evidence="3">Glycosyltransferase involved in cell wall bisynthesis</fullName>
    </submittedName>
</protein>
<dbReference type="RefSeq" id="WP_174624561.1">
    <property type="nucleotide sequence ID" value="NZ_CADCXN010000013.1"/>
</dbReference>
<sequence>MDEPSAKSKPKVLVLKSSLLPLSETFIKEQCINLSGWKPILVGKDLVENGLDLTGLDIRLLDNNYSWFSGKMRRIRLLMQWSLKSDVELLKKEKAQLVHAHFGTEVEHAWPLAKALSLPMLVTLHGFDINIYRQWWESGNGGYWMKRYPSCLLSIAKERNVHFIAVSQAIKNRAVEYGIPADKIDVSYIGVDTQTFFPGPKPLARRREVLYVGRLVEKKGCQYLLEAFLGIQDQFPEYDLIIIGSGPLENELKEYADNNGVRARFLGAQTSEQVRERLGEARVFCLPSITSVNGDAEGLGIVILEAQASGVPVITSALGGSTEGIVNGVTGYAHKEKDVGAIQEALARLLIDDNLANKFGQAARRHILDKMDILKCTHKLEEIYFKNAC</sequence>
<dbReference type="AlphaFoldDB" id="A0A8S0Y5Q9"/>
<dbReference type="InterPro" id="IPR050194">
    <property type="entry name" value="Glycosyltransferase_grp1"/>
</dbReference>
<reference evidence="3 4" key="1">
    <citation type="submission" date="2020-02" db="EMBL/GenBank/DDBJ databases">
        <authorList>
            <person name="Hogendoorn C."/>
        </authorList>
    </citation>
    <scope>NUCLEOTIDE SEQUENCE [LARGE SCALE GENOMIC DNA]</scope>
    <source>
        <strain evidence="3">METHB21</strain>
    </source>
</reference>
<dbReference type="EMBL" id="CADCXN010000013">
    <property type="protein sequence ID" value="CAA9889568.1"/>
    <property type="molecule type" value="Genomic_DNA"/>
</dbReference>
<dbReference type="SUPFAM" id="SSF53756">
    <property type="entry name" value="UDP-Glycosyltransferase/glycogen phosphorylase"/>
    <property type="match status" value="1"/>
</dbReference>
<dbReference type="PANTHER" id="PTHR45947">
    <property type="entry name" value="SULFOQUINOVOSYL TRANSFERASE SQD2"/>
    <property type="match status" value="1"/>
</dbReference>
<gene>
    <name evidence="3" type="ORF">METHB2_110067</name>
</gene>
<name>A0A8S0Y5Q9_9GAMM</name>
<dbReference type="PANTHER" id="PTHR45947:SF14">
    <property type="entry name" value="SLL1723 PROTEIN"/>
    <property type="match status" value="1"/>
</dbReference>
<comment type="caution">
    <text evidence="3">The sequence shown here is derived from an EMBL/GenBank/DDBJ whole genome shotgun (WGS) entry which is preliminary data.</text>
</comment>
<dbReference type="Proteomes" id="UP000494216">
    <property type="component" value="Unassembled WGS sequence"/>
</dbReference>
<evidence type="ECO:0000313" key="4">
    <source>
        <dbReference type="Proteomes" id="UP000494216"/>
    </source>
</evidence>
<accession>A0A8S0Y5Q9</accession>
<dbReference type="GO" id="GO:0016757">
    <property type="term" value="F:glycosyltransferase activity"/>
    <property type="evidence" value="ECO:0007669"/>
    <property type="project" value="InterPro"/>
</dbReference>